<dbReference type="EMBL" id="JAGGLB010000051">
    <property type="protein sequence ID" value="MBP1996556.1"/>
    <property type="molecule type" value="Genomic_DNA"/>
</dbReference>
<dbReference type="Pfam" id="PF00561">
    <property type="entry name" value="Abhydrolase_1"/>
    <property type="match status" value="1"/>
</dbReference>
<evidence type="ECO:0000259" key="3">
    <source>
        <dbReference type="Pfam" id="PF13472"/>
    </source>
</evidence>
<dbReference type="InterPro" id="IPR013830">
    <property type="entry name" value="SGNH_hydro"/>
</dbReference>
<evidence type="ECO:0000313" key="4">
    <source>
        <dbReference type="EMBL" id="MBP1996556.1"/>
    </source>
</evidence>
<feature type="domain" description="SGNH hydrolase-type esterase" evidence="3">
    <location>
        <begin position="18"/>
        <end position="220"/>
    </location>
</feature>
<sequence>MIAANEPMMIKEGSRIAFLGDSITENGLYIAIAEAFFWHYKPGIQMTWMNMGLSGETASGLSEPSHSPPRPCIQQRLERALESAKADYVMVCYGMNDGIYHPFAEDRFAAYCSGMKELIGQIHASGARAIVMTPPIFDEKSIPGKLSTIDAEEFGYAEPYEGYNQVLDRYVEWVKGLQEEVHTVIDIYTPLRAFLEQQRALNPGYRWGDGIHPEADGHRIMAQTLIAKLLQTNDMKDLNDTHDMSDMNGMNGISLPAYFLESGSPDIYAKLLKRHEGLSAAWREHIAQVNQGKEEAQEQLSSALQHGASLEQEIRELILQADHGIQIRKSVWNGYLRYDFHIGDHEALLIVPKEAAPGRPWVWRTEFFDAFAQADHALLAKGWHLAYYQVSDRYGCPESIELMHTFQQQAGAAFGLAEQAALFGFSRGGLYAFNYAATYPQQVAALYLDAPVLDIRSWPGGKGSGIGSPAEWIDCMAHYCITEEQAAGFKGNPLDQIERVAAHHIPIILVSGDADQVVPYTENGAILDTVYRELGGEIETIVKPGVDHHPHSLEDPTPIVDFILSKHV</sequence>
<dbReference type="InterPro" id="IPR036514">
    <property type="entry name" value="SGNH_hydro_sf"/>
</dbReference>
<dbReference type="Proteomes" id="UP001519287">
    <property type="component" value="Unassembled WGS sequence"/>
</dbReference>
<dbReference type="InterPro" id="IPR029058">
    <property type="entry name" value="AB_hydrolase_fold"/>
</dbReference>
<evidence type="ECO:0000256" key="1">
    <source>
        <dbReference type="SAM" id="Coils"/>
    </source>
</evidence>
<dbReference type="SUPFAM" id="SSF53474">
    <property type="entry name" value="alpha/beta-Hydrolases"/>
    <property type="match status" value="1"/>
</dbReference>
<dbReference type="SUPFAM" id="SSF52266">
    <property type="entry name" value="SGNH hydrolase"/>
    <property type="match status" value="1"/>
</dbReference>
<name>A0ABS4JBD2_9BACL</name>
<dbReference type="InterPro" id="IPR051532">
    <property type="entry name" value="Ester_Hydrolysis_Enzymes"/>
</dbReference>
<dbReference type="Gene3D" id="3.40.50.1820">
    <property type="entry name" value="alpha/beta hydrolase"/>
    <property type="match status" value="1"/>
</dbReference>
<gene>
    <name evidence="4" type="ORF">J2Z66_008204</name>
</gene>
<dbReference type="PANTHER" id="PTHR30383">
    <property type="entry name" value="THIOESTERASE 1/PROTEASE 1/LYSOPHOSPHOLIPASE L1"/>
    <property type="match status" value="1"/>
</dbReference>
<feature type="domain" description="AB hydrolase-1" evidence="2">
    <location>
        <begin position="403"/>
        <end position="476"/>
    </location>
</feature>
<dbReference type="Pfam" id="PF13472">
    <property type="entry name" value="Lipase_GDSL_2"/>
    <property type="match status" value="1"/>
</dbReference>
<proteinExistence type="predicted"/>
<dbReference type="CDD" id="cd01834">
    <property type="entry name" value="SGNH_hydrolase_like_2"/>
    <property type="match status" value="1"/>
</dbReference>
<evidence type="ECO:0000259" key="2">
    <source>
        <dbReference type="Pfam" id="PF00561"/>
    </source>
</evidence>
<reference evidence="4 5" key="1">
    <citation type="submission" date="2021-03" db="EMBL/GenBank/DDBJ databases">
        <title>Genomic Encyclopedia of Type Strains, Phase IV (KMG-IV): sequencing the most valuable type-strain genomes for metagenomic binning, comparative biology and taxonomic classification.</title>
        <authorList>
            <person name="Goeker M."/>
        </authorList>
    </citation>
    <scope>NUCLEOTIDE SEQUENCE [LARGE SCALE GENOMIC DNA]</scope>
    <source>
        <strain evidence="4 5">DSM 26048</strain>
    </source>
</reference>
<dbReference type="InterPro" id="IPR000073">
    <property type="entry name" value="AB_hydrolase_1"/>
</dbReference>
<dbReference type="Gene3D" id="3.40.50.1110">
    <property type="entry name" value="SGNH hydrolase"/>
    <property type="match status" value="1"/>
</dbReference>
<keyword evidence="1" id="KW-0175">Coiled coil</keyword>
<dbReference type="PANTHER" id="PTHR30383:SF5">
    <property type="entry name" value="SGNH HYDROLASE-TYPE ESTERASE DOMAIN-CONTAINING PROTEIN"/>
    <property type="match status" value="1"/>
</dbReference>
<comment type="caution">
    <text evidence="4">The sequence shown here is derived from an EMBL/GenBank/DDBJ whole genome shotgun (WGS) entry which is preliminary data.</text>
</comment>
<accession>A0ABS4JBD2</accession>
<evidence type="ECO:0000313" key="5">
    <source>
        <dbReference type="Proteomes" id="UP001519287"/>
    </source>
</evidence>
<dbReference type="RefSeq" id="WP_209979113.1">
    <property type="nucleotide sequence ID" value="NZ_JAGGLB010000051.1"/>
</dbReference>
<protein>
    <submittedName>
        <fullName evidence="4">Lysophospholipase L1-like esterase/pimeloyl-ACP methyl ester carboxylesterase</fullName>
    </submittedName>
</protein>
<organism evidence="4 5">
    <name type="scientific">Paenibacillus eucommiae</name>
    <dbReference type="NCBI Taxonomy" id="1355755"/>
    <lineage>
        <taxon>Bacteria</taxon>
        <taxon>Bacillati</taxon>
        <taxon>Bacillota</taxon>
        <taxon>Bacilli</taxon>
        <taxon>Bacillales</taxon>
        <taxon>Paenibacillaceae</taxon>
        <taxon>Paenibacillus</taxon>
    </lineage>
</organism>
<keyword evidence="5" id="KW-1185">Reference proteome</keyword>
<feature type="coiled-coil region" evidence="1">
    <location>
        <begin position="286"/>
        <end position="313"/>
    </location>
</feature>